<dbReference type="SUPFAM" id="SSF56112">
    <property type="entry name" value="Protein kinase-like (PK-like)"/>
    <property type="match status" value="1"/>
</dbReference>
<evidence type="ECO:0000256" key="5">
    <source>
        <dbReference type="PROSITE-ProRule" id="PRU00221"/>
    </source>
</evidence>
<dbReference type="GO" id="GO:0005524">
    <property type="term" value="F:ATP binding"/>
    <property type="evidence" value="ECO:0007669"/>
    <property type="project" value="UniProtKB-UniRule"/>
</dbReference>
<evidence type="ECO:0000256" key="7">
    <source>
        <dbReference type="SAM" id="Coils"/>
    </source>
</evidence>
<keyword evidence="3 6" id="KW-0547">Nucleotide-binding</keyword>
<dbReference type="PRINTS" id="PR00320">
    <property type="entry name" value="GPROTEINBRPT"/>
</dbReference>
<dbReference type="CDD" id="cd14014">
    <property type="entry name" value="STKc_PknB_like"/>
    <property type="match status" value="1"/>
</dbReference>
<protein>
    <recommendedName>
        <fullName evidence="9">Protein kinase domain-containing protein</fullName>
    </recommendedName>
</protein>
<feature type="domain" description="Protein kinase" evidence="9">
    <location>
        <begin position="133"/>
        <end position="418"/>
    </location>
</feature>
<dbReference type="Gene3D" id="3.30.200.20">
    <property type="entry name" value="Phosphorylase Kinase, domain 1"/>
    <property type="match status" value="1"/>
</dbReference>
<dbReference type="Gene3D" id="1.10.510.10">
    <property type="entry name" value="Transferase(Phosphotransferase) domain 1"/>
    <property type="match status" value="1"/>
</dbReference>
<dbReference type="CDD" id="cd00200">
    <property type="entry name" value="WD40"/>
    <property type="match status" value="2"/>
</dbReference>
<name>A0A6P2CS85_9BACT</name>
<evidence type="ECO:0000256" key="1">
    <source>
        <dbReference type="ARBA" id="ARBA00022574"/>
    </source>
</evidence>
<dbReference type="InterPro" id="IPR019775">
    <property type="entry name" value="WD40_repeat_CS"/>
</dbReference>
<feature type="coiled-coil region" evidence="7">
    <location>
        <begin position="475"/>
        <end position="535"/>
    </location>
</feature>
<evidence type="ECO:0000313" key="10">
    <source>
        <dbReference type="EMBL" id="VTR91216.1"/>
    </source>
</evidence>
<dbReference type="KEGG" id="gms:SOIL9_64980"/>
<evidence type="ECO:0000259" key="9">
    <source>
        <dbReference type="PROSITE" id="PS50011"/>
    </source>
</evidence>
<keyword evidence="11" id="KW-1185">Reference proteome</keyword>
<feature type="repeat" description="WD" evidence="5">
    <location>
        <begin position="1204"/>
        <end position="1245"/>
    </location>
</feature>
<feature type="repeat" description="WD" evidence="5">
    <location>
        <begin position="769"/>
        <end position="810"/>
    </location>
</feature>
<dbReference type="GO" id="GO:0004672">
    <property type="term" value="F:protein kinase activity"/>
    <property type="evidence" value="ECO:0007669"/>
    <property type="project" value="InterPro"/>
</dbReference>
<dbReference type="InterPro" id="IPR008271">
    <property type="entry name" value="Ser/Thr_kinase_AS"/>
</dbReference>
<dbReference type="SMART" id="SM00220">
    <property type="entry name" value="S_TKc"/>
    <property type="match status" value="1"/>
</dbReference>
<evidence type="ECO:0000256" key="8">
    <source>
        <dbReference type="SAM" id="MobiDB-lite"/>
    </source>
</evidence>
<dbReference type="InterPro" id="IPR011009">
    <property type="entry name" value="Kinase-like_dom_sf"/>
</dbReference>
<feature type="repeat" description="WD" evidence="5">
    <location>
        <begin position="896"/>
        <end position="928"/>
    </location>
</feature>
<feature type="repeat" description="WD" evidence="5">
    <location>
        <begin position="625"/>
        <end position="656"/>
    </location>
</feature>
<feature type="region of interest" description="Disordered" evidence="8">
    <location>
        <begin position="49"/>
        <end position="114"/>
    </location>
</feature>
<feature type="compositionally biased region" description="Polar residues" evidence="8">
    <location>
        <begin position="54"/>
        <end position="71"/>
    </location>
</feature>
<dbReference type="EMBL" id="LR593886">
    <property type="protein sequence ID" value="VTR91216.1"/>
    <property type="molecule type" value="Genomic_DNA"/>
</dbReference>
<keyword evidence="4 6" id="KW-0067">ATP-binding</keyword>
<feature type="binding site" evidence="6">
    <location>
        <position position="162"/>
    </location>
    <ligand>
        <name>ATP</name>
        <dbReference type="ChEBI" id="CHEBI:30616"/>
    </ligand>
</feature>
<keyword evidence="2" id="KW-0677">Repeat</keyword>
<feature type="repeat" description="WD" evidence="5">
    <location>
        <begin position="854"/>
        <end position="895"/>
    </location>
</feature>
<dbReference type="RefSeq" id="WP_162666243.1">
    <property type="nucleotide sequence ID" value="NZ_LR593886.1"/>
</dbReference>
<dbReference type="PANTHER" id="PTHR22847">
    <property type="entry name" value="WD40 REPEAT PROTEIN"/>
    <property type="match status" value="1"/>
</dbReference>
<dbReference type="SUPFAM" id="SSF50978">
    <property type="entry name" value="WD40 repeat-like"/>
    <property type="match status" value="2"/>
</dbReference>
<reference evidence="10 11" key="1">
    <citation type="submission" date="2019-05" db="EMBL/GenBank/DDBJ databases">
        <authorList>
            <consortium name="Science for Life Laboratories"/>
        </authorList>
    </citation>
    <scope>NUCLEOTIDE SEQUENCE [LARGE SCALE GENOMIC DNA]</scope>
    <source>
        <strain evidence="10">Soil9</strain>
    </source>
</reference>
<dbReference type="InterPro" id="IPR000719">
    <property type="entry name" value="Prot_kinase_dom"/>
</dbReference>
<dbReference type="SMART" id="SM00320">
    <property type="entry name" value="WD40"/>
    <property type="match status" value="13"/>
</dbReference>
<dbReference type="Pfam" id="PF00400">
    <property type="entry name" value="WD40"/>
    <property type="match status" value="10"/>
</dbReference>
<dbReference type="Pfam" id="PF00069">
    <property type="entry name" value="Pkinase"/>
    <property type="match status" value="1"/>
</dbReference>
<accession>A0A6P2CS85</accession>
<dbReference type="PROSITE" id="PS00107">
    <property type="entry name" value="PROTEIN_KINASE_ATP"/>
    <property type="match status" value="1"/>
</dbReference>
<dbReference type="PROSITE" id="PS00108">
    <property type="entry name" value="PROTEIN_KINASE_ST"/>
    <property type="match status" value="1"/>
</dbReference>
<feature type="repeat" description="WD" evidence="5">
    <location>
        <begin position="1246"/>
        <end position="1277"/>
    </location>
</feature>
<gene>
    <name evidence="10" type="ORF">SOIL9_64980</name>
</gene>
<evidence type="ECO:0000256" key="3">
    <source>
        <dbReference type="ARBA" id="ARBA00022741"/>
    </source>
</evidence>
<sequence length="1299" mass="138755">MAGGFRCSLGHTWNPPNGSASPACPVCGDTLVLAITEREEQFVLAVSGDAPGSQDATLNFPPTSSAHNNEPPTVAFTHPGGADAPDSSFKSLAGFVPPNVNSSDSGTGREPSSVVPFGTSDTIDFVPPQIPGYEVLNEVGRGGMGVVYKARQLNLNRTVALKMILSGIHAGPTERERFKREAESVAALQHSHIVQIFDIGEASGHPYLALEFVEGGSLAQHLSGAPWNDKRAAELIEILARAMQFAHAAGIVHRDLKPGNVLLNAEREATEGALVAGSALRAACAGFVPKVTDFGLAKRLNETFGGDVGTRTGAVMGTPSYIAPEQAGGRTRDIGPAADVYALGAILYELLTGRPPFRGETPLETVLQVLHDDPVPPKRLHPLVPRDLETICLKCLSKQPIHRYASASELADDLRRFLNGEPILARPLSAWGRGVKWAKRHPSLAVLLSMTIVATVALVAVLSTAYFRVRDAASAEAHEKWIAQQERDRAEAEKRRAEALAAENEKQRNDALERAEELKREAQRTRRAAYALQLAQVAILCERDPLRAATLLEDETRCPPDLRDFAWAYLRRLCQRDDRAYLDHRPEDPLRAVAYSPTGEFVATAGDGGRVRVWDPRTGRTWVTLSGHEGAVLGLAFSPDGTTIASAGADGTVRLWVLPLDVLTTARQFASRFAWASSVFEPLIKVPDIGPTLVLDAHERGASCVAFSPDGRALVSGGRDGFLRWWELTAWHPAPPDLAVLGGPGAVAASARRATQSPNAHAVWEARALQVHAGGVLCVAFSLNGKILASGGNDRIARVISADGRRLIRALPLHAEAVHAVAVSPDGQTVATVNNGATNHVRLFDTQTWRDRRLFGHTASIYALNFSDDGQLLASAGFDKTVRLWDAEDGRERGQLTGHTQQVNAVVFSPDRRTVVSAGMDGAAVVWQTAIRTHEPDDFLRLARDPSGRNTSAAQGLTAVGVGGAGTAFVVADDTGRVRIMAADYVPPNRPPIPGPPGPLVLTPLPFGIPSSKDTIRAAATSPDGRTFVVANGSGLLVWQPFPFTGRPFLPSPNIPPRGAFTRAVMVRTPQPVYTVGIDPTGQWIVTVDSDAVRIYDLRSIPATADRPIDLKGGRIVLAVPGARAIAFHPRQNWLAVAVDSGVRIVTLQGKVLAHVPDAHGPRASIESAAFDRTSGLLATGDASGLIKLWDVDRSGGLMFARDLVGHTGAVHALEFSPNGRTLASGGDDRAVILWDPVAGRERLTLTGHADRVLEVAFNADGTSLVSVSRDGAVKRWRADVRPTTSESGPRLPPALPRT</sequence>
<dbReference type="Gene3D" id="2.130.10.10">
    <property type="entry name" value="YVTN repeat-like/Quinoprotein amine dehydrogenase"/>
    <property type="match status" value="5"/>
</dbReference>
<feature type="repeat" description="WD" evidence="5">
    <location>
        <begin position="587"/>
        <end position="624"/>
    </location>
</feature>
<evidence type="ECO:0000256" key="2">
    <source>
        <dbReference type="ARBA" id="ARBA00022737"/>
    </source>
</evidence>
<dbReference type="PROSITE" id="PS50082">
    <property type="entry name" value="WD_REPEATS_2"/>
    <property type="match status" value="9"/>
</dbReference>
<evidence type="ECO:0000256" key="4">
    <source>
        <dbReference type="ARBA" id="ARBA00022840"/>
    </source>
</evidence>
<evidence type="ECO:0000313" key="11">
    <source>
        <dbReference type="Proteomes" id="UP000464178"/>
    </source>
</evidence>
<dbReference type="PROSITE" id="PS50011">
    <property type="entry name" value="PROTEIN_KINASE_DOM"/>
    <property type="match status" value="1"/>
</dbReference>
<dbReference type="Proteomes" id="UP000464178">
    <property type="component" value="Chromosome"/>
</dbReference>
<dbReference type="PROSITE" id="PS00678">
    <property type="entry name" value="WD_REPEATS_1"/>
    <property type="match status" value="1"/>
</dbReference>
<proteinExistence type="predicted"/>
<dbReference type="InterPro" id="IPR036322">
    <property type="entry name" value="WD40_repeat_dom_sf"/>
</dbReference>
<evidence type="ECO:0000256" key="6">
    <source>
        <dbReference type="PROSITE-ProRule" id="PRU10141"/>
    </source>
</evidence>
<keyword evidence="10" id="KW-0418">Kinase</keyword>
<dbReference type="InterPro" id="IPR015943">
    <property type="entry name" value="WD40/YVTN_repeat-like_dom_sf"/>
</dbReference>
<dbReference type="PROSITE" id="PS50294">
    <property type="entry name" value="WD_REPEATS_REGION"/>
    <property type="match status" value="6"/>
</dbReference>
<dbReference type="InterPro" id="IPR001680">
    <property type="entry name" value="WD40_rpt"/>
</dbReference>
<dbReference type="InterPro" id="IPR020472">
    <property type="entry name" value="WD40_PAC1"/>
</dbReference>
<keyword evidence="1 5" id="KW-0853">WD repeat</keyword>
<organism evidence="10 11">
    <name type="scientific">Gemmata massiliana</name>
    <dbReference type="NCBI Taxonomy" id="1210884"/>
    <lineage>
        <taxon>Bacteria</taxon>
        <taxon>Pseudomonadati</taxon>
        <taxon>Planctomycetota</taxon>
        <taxon>Planctomycetia</taxon>
        <taxon>Gemmatales</taxon>
        <taxon>Gemmataceae</taxon>
        <taxon>Gemmata</taxon>
    </lineage>
</organism>
<dbReference type="InterPro" id="IPR017441">
    <property type="entry name" value="Protein_kinase_ATP_BS"/>
</dbReference>
<feature type="repeat" description="WD" evidence="5">
    <location>
        <begin position="695"/>
        <end position="728"/>
    </location>
</feature>
<feature type="repeat" description="WD" evidence="5">
    <location>
        <begin position="1159"/>
        <end position="1193"/>
    </location>
</feature>
<feature type="region of interest" description="Disordered" evidence="8">
    <location>
        <begin position="1280"/>
        <end position="1299"/>
    </location>
</feature>
<keyword evidence="7" id="KW-0175">Coiled coil</keyword>
<keyword evidence="10" id="KW-0808">Transferase</keyword>
<dbReference type="PANTHER" id="PTHR22847:SF637">
    <property type="entry name" value="WD REPEAT DOMAIN 5B"/>
    <property type="match status" value="1"/>
</dbReference>